<evidence type="ECO:0000256" key="3">
    <source>
        <dbReference type="ARBA" id="ARBA00022737"/>
    </source>
</evidence>
<keyword evidence="4 7" id="KW-0863">Zinc-finger</keyword>
<dbReference type="Proteomes" id="UP000800041">
    <property type="component" value="Unassembled WGS sequence"/>
</dbReference>
<sequence>MSAGSLPVAAPLAVSSLSPSSAVPLKKGYANPAAAICAKERNPSAACSCVEEHDPICRPDPADARFLTKGARVCKYAVGECLLGRPQKGDRKVAGAPCGASFKTPTDLRRHEMGHRKAAAFACFLCGDFFTQKIQMVTHLGTITHQKALALAGVQGGEEALGTPARSFACRQCPKQFNDRSAFVRHKKMHERKKDAPATPSSLPASSVLASSSPSFVPASSSPSSFPASSSSPHSAGGVQVTAHNLPPSPFSPADSGVCMEATPYELPDPSFESLESMQATAYDPFFLSLPSVGGPQVTAGNLPPFSLHSGGELQATVANSSPLPQLDLGLDMVDWDSIMDSGSTTGLDSAVFGAPTWGEEDEGVVADLDLNLLSHDDFSEDSSPPQPLGQEAFVASEVLAGEEICPQYSFSDLDPEEMAEVIQVIYSGG</sequence>
<feature type="region of interest" description="Disordered" evidence="8">
    <location>
        <begin position="187"/>
        <end position="207"/>
    </location>
</feature>
<reference evidence="10" key="1">
    <citation type="journal article" date="2020" name="Stud. Mycol.">
        <title>101 Dothideomycetes genomes: a test case for predicting lifestyles and emergence of pathogens.</title>
        <authorList>
            <person name="Haridas S."/>
            <person name="Albert R."/>
            <person name="Binder M."/>
            <person name="Bloem J."/>
            <person name="Labutti K."/>
            <person name="Salamov A."/>
            <person name="Andreopoulos B."/>
            <person name="Baker S."/>
            <person name="Barry K."/>
            <person name="Bills G."/>
            <person name="Bluhm B."/>
            <person name="Cannon C."/>
            <person name="Castanera R."/>
            <person name="Culley D."/>
            <person name="Daum C."/>
            <person name="Ezra D."/>
            <person name="Gonzalez J."/>
            <person name="Henrissat B."/>
            <person name="Kuo A."/>
            <person name="Liang C."/>
            <person name="Lipzen A."/>
            <person name="Lutzoni F."/>
            <person name="Magnuson J."/>
            <person name="Mondo S."/>
            <person name="Nolan M."/>
            <person name="Ohm R."/>
            <person name="Pangilinan J."/>
            <person name="Park H.-J."/>
            <person name="Ramirez L."/>
            <person name="Alfaro M."/>
            <person name="Sun H."/>
            <person name="Tritt A."/>
            <person name="Yoshinaga Y."/>
            <person name="Zwiers L.-H."/>
            <person name="Turgeon B."/>
            <person name="Goodwin S."/>
            <person name="Spatafora J."/>
            <person name="Crous P."/>
            <person name="Grigoriev I."/>
        </authorList>
    </citation>
    <scope>NUCLEOTIDE SEQUENCE</scope>
    <source>
        <strain evidence="10">CBS 113979</strain>
    </source>
</reference>
<dbReference type="PROSITE" id="PS00028">
    <property type="entry name" value="ZINC_FINGER_C2H2_1"/>
    <property type="match status" value="2"/>
</dbReference>
<dbReference type="SUPFAM" id="SSF57667">
    <property type="entry name" value="beta-beta-alpha zinc fingers"/>
    <property type="match status" value="2"/>
</dbReference>
<dbReference type="OrthoDB" id="654211at2759"/>
<name>A0A6G1HFI5_9PEZI</name>
<proteinExistence type="predicted"/>
<evidence type="ECO:0000256" key="7">
    <source>
        <dbReference type="PROSITE-ProRule" id="PRU00042"/>
    </source>
</evidence>
<feature type="compositionally biased region" description="Low complexity" evidence="8">
    <location>
        <begin position="197"/>
        <end position="207"/>
    </location>
</feature>
<feature type="region of interest" description="Disordered" evidence="8">
    <location>
        <begin position="220"/>
        <end position="255"/>
    </location>
</feature>
<dbReference type="InterPro" id="IPR013087">
    <property type="entry name" value="Znf_C2H2_type"/>
</dbReference>
<dbReference type="PANTHER" id="PTHR23226">
    <property type="entry name" value="ZINC FINGER AND SCAN DOMAIN-CONTAINING"/>
    <property type="match status" value="1"/>
</dbReference>
<keyword evidence="5" id="KW-0862">Zinc</keyword>
<keyword evidence="3" id="KW-0677">Repeat</keyword>
<evidence type="ECO:0000313" key="11">
    <source>
        <dbReference type="Proteomes" id="UP000800041"/>
    </source>
</evidence>
<evidence type="ECO:0000256" key="4">
    <source>
        <dbReference type="ARBA" id="ARBA00022771"/>
    </source>
</evidence>
<protein>
    <recommendedName>
        <fullName evidence="9">C2H2-type domain-containing protein</fullName>
    </recommendedName>
</protein>
<evidence type="ECO:0000256" key="1">
    <source>
        <dbReference type="ARBA" id="ARBA00004123"/>
    </source>
</evidence>
<keyword evidence="2" id="KW-0479">Metal-binding</keyword>
<feature type="domain" description="C2H2-type" evidence="9">
    <location>
        <begin position="121"/>
        <end position="145"/>
    </location>
</feature>
<evidence type="ECO:0000256" key="5">
    <source>
        <dbReference type="ARBA" id="ARBA00022833"/>
    </source>
</evidence>
<dbReference type="EMBL" id="ML977138">
    <property type="protein sequence ID" value="KAF1991996.1"/>
    <property type="molecule type" value="Genomic_DNA"/>
</dbReference>
<dbReference type="PANTHER" id="PTHR23226:SF416">
    <property type="entry name" value="FI01424P"/>
    <property type="match status" value="1"/>
</dbReference>
<evidence type="ECO:0000256" key="6">
    <source>
        <dbReference type="ARBA" id="ARBA00023242"/>
    </source>
</evidence>
<dbReference type="SMART" id="SM00355">
    <property type="entry name" value="ZnF_C2H2"/>
    <property type="match status" value="3"/>
</dbReference>
<organism evidence="10 11">
    <name type="scientific">Aulographum hederae CBS 113979</name>
    <dbReference type="NCBI Taxonomy" id="1176131"/>
    <lineage>
        <taxon>Eukaryota</taxon>
        <taxon>Fungi</taxon>
        <taxon>Dikarya</taxon>
        <taxon>Ascomycota</taxon>
        <taxon>Pezizomycotina</taxon>
        <taxon>Dothideomycetes</taxon>
        <taxon>Pleosporomycetidae</taxon>
        <taxon>Aulographales</taxon>
        <taxon>Aulographaceae</taxon>
    </lineage>
</organism>
<feature type="domain" description="C2H2-type" evidence="9">
    <location>
        <begin position="168"/>
        <end position="195"/>
    </location>
</feature>
<dbReference type="AlphaFoldDB" id="A0A6G1HFI5"/>
<gene>
    <name evidence="10" type="ORF">K402DRAFT_399935</name>
</gene>
<keyword evidence="11" id="KW-1185">Reference proteome</keyword>
<dbReference type="GO" id="GO:0008270">
    <property type="term" value="F:zinc ion binding"/>
    <property type="evidence" value="ECO:0007669"/>
    <property type="project" value="UniProtKB-KW"/>
</dbReference>
<evidence type="ECO:0000259" key="9">
    <source>
        <dbReference type="PROSITE" id="PS50157"/>
    </source>
</evidence>
<comment type="subcellular location">
    <subcellularLocation>
        <location evidence="1">Nucleus</location>
    </subcellularLocation>
</comment>
<keyword evidence="6" id="KW-0539">Nucleus</keyword>
<dbReference type="Pfam" id="PF00096">
    <property type="entry name" value="zf-C2H2"/>
    <property type="match status" value="1"/>
</dbReference>
<evidence type="ECO:0000256" key="2">
    <source>
        <dbReference type="ARBA" id="ARBA00022723"/>
    </source>
</evidence>
<evidence type="ECO:0000256" key="8">
    <source>
        <dbReference type="SAM" id="MobiDB-lite"/>
    </source>
</evidence>
<feature type="compositionally biased region" description="Low complexity" evidence="8">
    <location>
        <begin position="220"/>
        <end position="236"/>
    </location>
</feature>
<dbReference type="GO" id="GO:0000981">
    <property type="term" value="F:DNA-binding transcription factor activity, RNA polymerase II-specific"/>
    <property type="evidence" value="ECO:0007669"/>
    <property type="project" value="TreeGrafter"/>
</dbReference>
<dbReference type="Gene3D" id="3.30.160.60">
    <property type="entry name" value="Classic Zinc Finger"/>
    <property type="match status" value="1"/>
</dbReference>
<dbReference type="PROSITE" id="PS50157">
    <property type="entry name" value="ZINC_FINGER_C2H2_2"/>
    <property type="match status" value="2"/>
</dbReference>
<dbReference type="GO" id="GO:0000978">
    <property type="term" value="F:RNA polymerase II cis-regulatory region sequence-specific DNA binding"/>
    <property type="evidence" value="ECO:0007669"/>
    <property type="project" value="TreeGrafter"/>
</dbReference>
<accession>A0A6G1HFI5</accession>
<dbReference type="GO" id="GO:0005634">
    <property type="term" value="C:nucleus"/>
    <property type="evidence" value="ECO:0007669"/>
    <property type="project" value="UniProtKB-SubCell"/>
</dbReference>
<evidence type="ECO:0000313" key="10">
    <source>
        <dbReference type="EMBL" id="KAF1991996.1"/>
    </source>
</evidence>
<dbReference type="InterPro" id="IPR036236">
    <property type="entry name" value="Znf_C2H2_sf"/>
</dbReference>